<sequence length="401" mass="42118">MPRNAPRTTAATDSASIGSTTSASSTRTGILGPFTTTFTPPSHCTEVFVDGCDGGCDFYGAMGQTCFSKEPGYVYFAQDTNCFPSVTATTSYQISFTSISSISTVVTPVLSGFYSPGIACPVGYVTACAVRVGNNGLSSSLSTFNSFSFDYAPLVNETAVGCCPIGYQCELDSDDPQACTQVTAQTTLDVFVCATGTDGVTTSSTQLVLPTVATETDFEEVGTVITSASISIQTTTASFITLYASMVQINYQSTDLPSSPSPSPSSSSSSNLSSTLPPTSTGNTSIISPSGKSSGSHETTTIAVAVVIPCMAALIAAAVGWFWYRRKTRKRDASYQAAQSAQLPEMDGQGKSHVPAEDLGEQSRYEIPGSTPQYEMAGIDSNEVVHEMYAGDEMPRYRDDE</sequence>
<dbReference type="AlphaFoldDB" id="A0A1Q5QBA4"/>
<dbReference type="RefSeq" id="XP_020123343.1">
    <property type="nucleotide sequence ID" value="XM_020261104.1"/>
</dbReference>
<reference evidence="3 4" key="1">
    <citation type="submission" date="2015-06" db="EMBL/GenBank/DDBJ databases">
        <title>Talaromyces atroroseus IBT 11181 draft genome.</title>
        <authorList>
            <person name="Rasmussen K.B."/>
            <person name="Rasmussen S."/>
            <person name="Petersen B."/>
            <person name="Sicheritz-Ponten T."/>
            <person name="Mortensen U.H."/>
            <person name="Thrane U."/>
        </authorList>
    </citation>
    <scope>NUCLEOTIDE SEQUENCE [LARGE SCALE GENOMIC DNA]</scope>
    <source>
        <strain evidence="3 4">IBT 11181</strain>
    </source>
</reference>
<dbReference type="GeneID" id="31001194"/>
<evidence type="ECO:0000256" key="1">
    <source>
        <dbReference type="SAM" id="MobiDB-lite"/>
    </source>
</evidence>
<feature type="transmembrane region" description="Helical" evidence="2">
    <location>
        <begin position="302"/>
        <end position="324"/>
    </location>
</feature>
<keyword evidence="4" id="KW-1185">Reference proteome</keyword>
<dbReference type="STRING" id="1441469.A0A1Q5QBA4"/>
<evidence type="ECO:0000313" key="3">
    <source>
        <dbReference type="EMBL" id="OKL63222.1"/>
    </source>
</evidence>
<keyword evidence="2" id="KW-0472">Membrane</keyword>
<feature type="compositionally biased region" description="Low complexity" evidence="1">
    <location>
        <begin position="8"/>
        <end position="25"/>
    </location>
</feature>
<dbReference type="OrthoDB" id="4227098at2759"/>
<protein>
    <submittedName>
        <fullName evidence="3">Uncharacterized protein</fullName>
    </submittedName>
</protein>
<keyword evidence="2" id="KW-0812">Transmembrane</keyword>
<feature type="region of interest" description="Disordered" evidence="1">
    <location>
        <begin position="1"/>
        <end position="25"/>
    </location>
</feature>
<evidence type="ECO:0000313" key="4">
    <source>
        <dbReference type="Proteomes" id="UP000214365"/>
    </source>
</evidence>
<dbReference type="Proteomes" id="UP000214365">
    <property type="component" value="Unassembled WGS sequence"/>
</dbReference>
<evidence type="ECO:0000256" key="2">
    <source>
        <dbReference type="SAM" id="Phobius"/>
    </source>
</evidence>
<feature type="compositionally biased region" description="Basic and acidic residues" evidence="1">
    <location>
        <begin position="348"/>
        <end position="364"/>
    </location>
</feature>
<accession>A0A1Q5QBA4</accession>
<organism evidence="3 4">
    <name type="scientific">Talaromyces atroroseus</name>
    <dbReference type="NCBI Taxonomy" id="1441469"/>
    <lineage>
        <taxon>Eukaryota</taxon>
        <taxon>Fungi</taxon>
        <taxon>Dikarya</taxon>
        <taxon>Ascomycota</taxon>
        <taxon>Pezizomycotina</taxon>
        <taxon>Eurotiomycetes</taxon>
        <taxon>Eurotiomycetidae</taxon>
        <taxon>Eurotiales</taxon>
        <taxon>Trichocomaceae</taxon>
        <taxon>Talaromyces</taxon>
        <taxon>Talaromyces sect. Trachyspermi</taxon>
    </lineage>
</organism>
<gene>
    <name evidence="3" type="ORF">UA08_01439</name>
</gene>
<feature type="region of interest" description="Disordered" evidence="1">
    <location>
        <begin position="335"/>
        <end position="376"/>
    </location>
</feature>
<comment type="caution">
    <text evidence="3">The sequence shown here is derived from an EMBL/GenBank/DDBJ whole genome shotgun (WGS) entry which is preliminary data.</text>
</comment>
<feature type="region of interest" description="Disordered" evidence="1">
    <location>
        <begin position="254"/>
        <end position="296"/>
    </location>
</feature>
<name>A0A1Q5QBA4_TALAT</name>
<proteinExistence type="predicted"/>
<keyword evidence="2" id="KW-1133">Transmembrane helix</keyword>
<dbReference type="EMBL" id="LFMY01000002">
    <property type="protein sequence ID" value="OKL63222.1"/>
    <property type="molecule type" value="Genomic_DNA"/>
</dbReference>